<dbReference type="InterPro" id="IPR017451">
    <property type="entry name" value="F-box-assoc_interact_dom"/>
</dbReference>
<gene>
    <name evidence="2" type="ORF">QVD17_28115</name>
</gene>
<dbReference type="Proteomes" id="UP001229421">
    <property type="component" value="Unassembled WGS sequence"/>
</dbReference>
<evidence type="ECO:0000313" key="3">
    <source>
        <dbReference type="Proteomes" id="UP001229421"/>
    </source>
</evidence>
<keyword evidence="3" id="KW-1185">Reference proteome</keyword>
<dbReference type="PANTHER" id="PTHR31672:SF13">
    <property type="entry name" value="F-BOX PROTEIN CPR30-LIKE"/>
    <property type="match status" value="1"/>
</dbReference>
<name>A0AAD8KD77_TARER</name>
<protein>
    <recommendedName>
        <fullName evidence="1">F-box domain-containing protein</fullName>
    </recommendedName>
</protein>
<reference evidence="2" key="1">
    <citation type="journal article" date="2023" name="bioRxiv">
        <title>Improved chromosome-level genome assembly for marigold (Tagetes erecta).</title>
        <authorList>
            <person name="Jiang F."/>
            <person name="Yuan L."/>
            <person name="Wang S."/>
            <person name="Wang H."/>
            <person name="Xu D."/>
            <person name="Wang A."/>
            <person name="Fan W."/>
        </authorList>
    </citation>
    <scope>NUCLEOTIDE SEQUENCE</scope>
    <source>
        <strain evidence="2">WSJ</strain>
        <tissue evidence="2">Leaf</tissue>
    </source>
</reference>
<dbReference type="SUPFAM" id="SSF81383">
    <property type="entry name" value="F-box domain"/>
    <property type="match status" value="1"/>
</dbReference>
<dbReference type="InterPro" id="IPR036047">
    <property type="entry name" value="F-box-like_dom_sf"/>
</dbReference>
<dbReference type="AlphaFoldDB" id="A0AAD8KD77"/>
<evidence type="ECO:0000313" key="2">
    <source>
        <dbReference type="EMBL" id="KAK1418961.1"/>
    </source>
</evidence>
<dbReference type="Pfam" id="PF08268">
    <property type="entry name" value="FBA_3"/>
    <property type="match status" value="1"/>
</dbReference>
<sequence length="397" mass="46112">MADLSSEIIQDILSRMPVKSVARSRCVSKQWRNYINDSYFESMHAKRAAVNDPMLIVFDRFTSRFPNSPGILTFLEYKYEEENCSLELRKKPPSSTEYRCSNGWNFGYPEDIILGSCNGLLYSSYRNYTYYYKTTVVIHPLKKECYLLPPINYTPFRYSNQPWESNLDQELYPKVVGVEETNGLGFDESTNTFKMVSVVVRKRVGSRDLDDDDQVKKDVCTMVHVLGTDSWRMIPQVPCYPITGGSVFANGRLHWLIGYVDNDDRPAYLGKPVVSFDVVNEEFGLIDPPQERPSGWVREQLVDLNGQLGYVYDIVNHIMEVWVLKEGGWVMHCEFPQEPSLPLGFIKVLGLLNEDGDILMMDEKKHMFVYNSRKRVFEVGFVEWKEEYPVEIRLYQT</sequence>
<evidence type="ECO:0000259" key="1">
    <source>
        <dbReference type="PROSITE" id="PS50181"/>
    </source>
</evidence>
<dbReference type="EMBL" id="JAUHHV010000007">
    <property type="protein sequence ID" value="KAK1418961.1"/>
    <property type="molecule type" value="Genomic_DNA"/>
</dbReference>
<dbReference type="PROSITE" id="PS50181">
    <property type="entry name" value="FBOX"/>
    <property type="match status" value="1"/>
</dbReference>
<dbReference type="Pfam" id="PF00646">
    <property type="entry name" value="F-box"/>
    <property type="match status" value="1"/>
</dbReference>
<dbReference type="SMART" id="SM00256">
    <property type="entry name" value="FBOX"/>
    <property type="match status" value="1"/>
</dbReference>
<dbReference type="PANTHER" id="PTHR31672">
    <property type="entry name" value="BNACNNG10540D PROTEIN"/>
    <property type="match status" value="1"/>
</dbReference>
<comment type="caution">
    <text evidence="2">The sequence shown here is derived from an EMBL/GenBank/DDBJ whole genome shotgun (WGS) entry which is preliminary data.</text>
</comment>
<dbReference type="InterPro" id="IPR050796">
    <property type="entry name" value="SCF_F-box_component"/>
</dbReference>
<proteinExistence type="predicted"/>
<dbReference type="NCBIfam" id="TIGR01640">
    <property type="entry name" value="F_box_assoc_1"/>
    <property type="match status" value="1"/>
</dbReference>
<feature type="domain" description="F-box" evidence="1">
    <location>
        <begin position="1"/>
        <end position="43"/>
    </location>
</feature>
<organism evidence="2 3">
    <name type="scientific">Tagetes erecta</name>
    <name type="common">African marigold</name>
    <dbReference type="NCBI Taxonomy" id="13708"/>
    <lineage>
        <taxon>Eukaryota</taxon>
        <taxon>Viridiplantae</taxon>
        <taxon>Streptophyta</taxon>
        <taxon>Embryophyta</taxon>
        <taxon>Tracheophyta</taxon>
        <taxon>Spermatophyta</taxon>
        <taxon>Magnoliopsida</taxon>
        <taxon>eudicotyledons</taxon>
        <taxon>Gunneridae</taxon>
        <taxon>Pentapetalae</taxon>
        <taxon>asterids</taxon>
        <taxon>campanulids</taxon>
        <taxon>Asterales</taxon>
        <taxon>Asteraceae</taxon>
        <taxon>Asteroideae</taxon>
        <taxon>Heliantheae alliance</taxon>
        <taxon>Tageteae</taxon>
        <taxon>Tagetes</taxon>
    </lineage>
</organism>
<dbReference type="InterPro" id="IPR001810">
    <property type="entry name" value="F-box_dom"/>
</dbReference>
<accession>A0AAD8KD77</accession>
<dbReference type="Gene3D" id="1.20.1280.50">
    <property type="match status" value="1"/>
</dbReference>
<dbReference type="InterPro" id="IPR013187">
    <property type="entry name" value="F-box-assoc_dom_typ3"/>
</dbReference>